<evidence type="ECO:0000259" key="1">
    <source>
        <dbReference type="SMART" id="SM01321"/>
    </source>
</evidence>
<dbReference type="PANTHER" id="PTHR33360:SF2">
    <property type="entry name" value="TRANSPOSASE FOR INSERTION SEQUENCE ELEMENT IS200"/>
    <property type="match status" value="1"/>
</dbReference>
<dbReference type="AlphaFoldDB" id="B8GAR6"/>
<dbReference type="SMART" id="SM01321">
    <property type="entry name" value="Y1_Tnp"/>
    <property type="match status" value="1"/>
</dbReference>
<sequence length="132" mass="15179">MKQMDHSNDTCVSLINSHLVWCPKRRRKMVGGRLKTRLEDLIRETAPELGCEMVALEIMPDHLPPVVSATPHWVPNHIVGRFKGKTSRILRQEFPFLQRMPSLGSRSYVWSTTGHVSADTIRRYSEAQRTRG</sequence>
<dbReference type="Gene3D" id="3.30.70.1290">
    <property type="entry name" value="Transposase IS200-like"/>
    <property type="match status" value="1"/>
</dbReference>
<dbReference type="InterPro" id="IPR036515">
    <property type="entry name" value="Transposase_17_sf"/>
</dbReference>
<feature type="domain" description="Transposase IS200-like" evidence="1">
    <location>
        <begin position="12"/>
        <end position="128"/>
    </location>
</feature>
<dbReference type="HOGENOM" id="CLU_101320_2_0_0"/>
<evidence type="ECO:0000313" key="3">
    <source>
        <dbReference type="Proteomes" id="UP000002508"/>
    </source>
</evidence>
<accession>B8GAR6</accession>
<evidence type="ECO:0000313" key="2">
    <source>
        <dbReference type="EMBL" id="ACL24655.1"/>
    </source>
</evidence>
<gene>
    <name evidence="2" type="ordered locus">Cagg_1754</name>
</gene>
<dbReference type="SUPFAM" id="SSF143422">
    <property type="entry name" value="Transposase IS200-like"/>
    <property type="match status" value="1"/>
</dbReference>
<name>B8GAR6_CHLAD</name>
<dbReference type="OrthoDB" id="9798161at2"/>
<dbReference type="NCBIfam" id="NF033573">
    <property type="entry name" value="transpos_IS200"/>
    <property type="match status" value="1"/>
</dbReference>
<dbReference type="EMBL" id="CP001337">
    <property type="protein sequence ID" value="ACL24655.1"/>
    <property type="molecule type" value="Genomic_DNA"/>
</dbReference>
<dbReference type="eggNOG" id="COG1943">
    <property type="taxonomic scope" value="Bacteria"/>
</dbReference>
<dbReference type="Proteomes" id="UP000002508">
    <property type="component" value="Chromosome"/>
</dbReference>
<keyword evidence="3" id="KW-1185">Reference proteome</keyword>
<dbReference type="KEGG" id="cag:Cagg_1754"/>
<reference evidence="2" key="1">
    <citation type="submission" date="2008-12" db="EMBL/GenBank/DDBJ databases">
        <title>Complete sequence of Chloroflexus aggregans DSM 9485.</title>
        <authorList>
            <consortium name="US DOE Joint Genome Institute"/>
            <person name="Lucas S."/>
            <person name="Copeland A."/>
            <person name="Lapidus A."/>
            <person name="Glavina del Rio T."/>
            <person name="Dalin E."/>
            <person name="Tice H."/>
            <person name="Pitluck S."/>
            <person name="Foster B."/>
            <person name="Larimer F."/>
            <person name="Land M."/>
            <person name="Hauser L."/>
            <person name="Kyrpides N."/>
            <person name="Mikhailova N."/>
            <person name="Bryant D."/>
            <person name="Richardson P."/>
        </authorList>
    </citation>
    <scope>NUCLEOTIDE SEQUENCE</scope>
    <source>
        <strain evidence="2">DSM 9485</strain>
    </source>
</reference>
<dbReference type="RefSeq" id="WP_015940514.1">
    <property type="nucleotide sequence ID" value="NC_011831.1"/>
</dbReference>
<dbReference type="GO" id="GO:0004803">
    <property type="term" value="F:transposase activity"/>
    <property type="evidence" value="ECO:0007669"/>
    <property type="project" value="InterPro"/>
</dbReference>
<dbReference type="PANTHER" id="PTHR33360">
    <property type="entry name" value="TRANSPOSASE FOR INSERTION SEQUENCE ELEMENT IS200"/>
    <property type="match status" value="1"/>
</dbReference>
<proteinExistence type="predicted"/>
<protein>
    <submittedName>
        <fullName evidence="2">Transposase IS200-family protein</fullName>
    </submittedName>
</protein>
<dbReference type="InterPro" id="IPR002686">
    <property type="entry name" value="Transposase_17"/>
</dbReference>
<dbReference type="GO" id="GO:0006313">
    <property type="term" value="P:DNA transposition"/>
    <property type="evidence" value="ECO:0007669"/>
    <property type="project" value="InterPro"/>
</dbReference>
<dbReference type="GO" id="GO:0003677">
    <property type="term" value="F:DNA binding"/>
    <property type="evidence" value="ECO:0007669"/>
    <property type="project" value="InterPro"/>
</dbReference>
<dbReference type="Pfam" id="PF01797">
    <property type="entry name" value="Y1_Tnp"/>
    <property type="match status" value="1"/>
</dbReference>
<dbReference type="STRING" id="326427.Cagg_1754"/>
<organism evidence="2 3">
    <name type="scientific">Chloroflexus aggregans (strain MD-66 / DSM 9485)</name>
    <dbReference type="NCBI Taxonomy" id="326427"/>
    <lineage>
        <taxon>Bacteria</taxon>
        <taxon>Bacillati</taxon>
        <taxon>Chloroflexota</taxon>
        <taxon>Chloroflexia</taxon>
        <taxon>Chloroflexales</taxon>
        <taxon>Chloroflexineae</taxon>
        <taxon>Chloroflexaceae</taxon>
        <taxon>Chloroflexus</taxon>
    </lineage>
</organism>